<gene>
    <name evidence="3" type="ORF">HINF_LOCUS32753</name>
    <name evidence="2" type="ORF">HINF_LOCUS46932</name>
</gene>
<feature type="transmembrane region" description="Helical" evidence="1">
    <location>
        <begin position="254"/>
        <end position="280"/>
    </location>
</feature>
<dbReference type="Proteomes" id="UP001642409">
    <property type="component" value="Unassembled WGS sequence"/>
</dbReference>
<dbReference type="AlphaFoldDB" id="A0AA86QMG5"/>
<evidence type="ECO:0000256" key="1">
    <source>
        <dbReference type="SAM" id="Phobius"/>
    </source>
</evidence>
<reference evidence="2" key="1">
    <citation type="submission" date="2023-06" db="EMBL/GenBank/DDBJ databases">
        <authorList>
            <person name="Kurt Z."/>
        </authorList>
    </citation>
    <scope>NUCLEOTIDE SEQUENCE</scope>
</reference>
<reference evidence="3 4" key="2">
    <citation type="submission" date="2024-07" db="EMBL/GenBank/DDBJ databases">
        <authorList>
            <person name="Akdeniz Z."/>
        </authorList>
    </citation>
    <scope>NUCLEOTIDE SEQUENCE [LARGE SCALE GENOMIC DNA]</scope>
</reference>
<feature type="transmembrane region" description="Helical" evidence="1">
    <location>
        <begin position="145"/>
        <end position="167"/>
    </location>
</feature>
<name>A0AA86QMG5_9EUKA</name>
<keyword evidence="1 2" id="KW-0812">Transmembrane</keyword>
<evidence type="ECO:0000313" key="4">
    <source>
        <dbReference type="Proteomes" id="UP001642409"/>
    </source>
</evidence>
<keyword evidence="1" id="KW-1133">Transmembrane helix</keyword>
<dbReference type="EMBL" id="CAXDID020000112">
    <property type="protein sequence ID" value="CAL6029876.1"/>
    <property type="molecule type" value="Genomic_DNA"/>
</dbReference>
<sequence>MELSPYQRCTQQTNCSDFICSIFASCYKQSRYNHKTLIYFSIFEALFGIQQIVILVLLATQSKSNKMIKQNYKISIVTLLALLSRAFWYVFARYYYYANEPVQTQQVLNALSLTFIYLQQSFYVQTWLRLIIILNKMKGEKTIQFCFYFTDSFVIIFSAVIITLRVINGNEKVTETSYYTIFCKFVAGVNLTVGIVYIVAGSYIFVKLRSFYDRCSRSIVSFLIVSITLLFLTTCRFFALIWKDISGEFMNQNLFGVFGYFLPDIGSTVTINCMQIHTYITIKRKNRMDEQEDIIYSDKQHYMYSE</sequence>
<accession>A0AA86QMG5</accession>
<feature type="transmembrane region" description="Helical" evidence="1">
    <location>
        <begin position="179"/>
        <end position="206"/>
    </location>
</feature>
<proteinExistence type="predicted"/>
<feature type="transmembrane region" description="Helical" evidence="1">
    <location>
        <begin position="72"/>
        <end position="91"/>
    </location>
</feature>
<feature type="transmembrane region" description="Helical" evidence="1">
    <location>
        <begin position="37"/>
        <end position="60"/>
    </location>
</feature>
<evidence type="ECO:0000313" key="3">
    <source>
        <dbReference type="EMBL" id="CAL6029876.1"/>
    </source>
</evidence>
<comment type="caution">
    <text evidence="2">The sequence shown here is derived from an EMBL/GenBank/DDBJ whole genome shotgun (WGS) entry which is preliminary data.</text>
</comment>
<feature type="transmembrane region" description="Helical" evidence="1">
    <location>
        <begin position="218"/>
        <end position="242"/>
    </location>
</feature>
<organism evidence="2">
    <name type="scientific">Hexamita inflata</name>
    <dbReference type="NCBI Taxonomy" id="28002"/>
    <lineage>
        <taxon>Eukaryota</taxon>
        <taxon>Metamonada</taxon>
        <taxon>Diplomonadida</taxon>
        <taxon>Hexamitidae</taxon>
        <taxon>Hexamitinae</taxon>
        <taxon>Hexamita</taxon>
    </lineage>
</organism>
<protein>
    <submittedName>
        <fullName evidence="2">Transmembrane domain-containing protein</fullName>
    </submittedName>
    <submittedName>
        <fullName evidence="3">Transmembrane_domain-containing protein</fullName>
    </submittedName>
</protein>
<keyword evidence="4" id="KW-1185">Reference proteome</keyword>
<dbReference type="EMBL" id="CATOUU010000916">
    <property type="protein sequence ID" value="CAI9959287.1"/>
    <property type="molecule type" value="Genomic_DNA"/>
</dbReference>
<evidence type="ECO:0000313" key="2">
    <source>
        <dbReference type="EMBL" id="CAI9959287.1"/>
    </source>
</evidence>
<keyword evidence="1" id="KW-0472">Membrane</keyword>